<keyword evidence="2 4" id="KW-0689">Ribosomal protein</keyword>
<evidence type="ECO:0000313" key="6">
    <source>
        <dbReference type="EMBL" id="AUB56083.1"/>
    </source>
</evidence>
<dbReference type="KEGG" id="msub:BK009_04715"/>
<name>A0A2H4VPQ8_9EURY</name>
<dbReference type="EMBL" id="JABBYL010000008">
    <property type="protein sequence ID" value="NMO08631.1"/>
    <property type="molecule type" value="Genomic_DNA"/>
</dbReference>
<evidence type="ECO:0000259" key="5">
    <source>
        <dbReference type="Pfam" id="PF17135"/>
    </source>
</evidence>
<dbReference type="PROSITE" id="PS00475">
    <property type="entry name" value="RIBOSOMAL_L15"/>
    <property type="match status" value="1"/>
</dbReference>
<accession>A0A2H4VPQ8</accession>
<dbReference type="InterPro" id="IPR001196">
    <property type="entry name" value="Ribosomal_uL15_CS"/>
</dbReference>
<dbReference type="PANTHER" id="PTHR10934">
    <property type="entry name" value="60S RIBOSOMAL PROTEIN L18"/>
    <property type="match status" value="1"/>
</dbReference>
<dbReference type="EMBL" id="CP017768">
    <property type="protein sequence ID" value="AUB60042.1"/>
    <property type="molecule type" value="Genomic_DNA"/>
</dbReference>
<dbReference type="Proteomes" id="UP000232806">
    <property type="component" value="Chromosome"/>
</dbReference>
<dbReference type="Proteomes" id="UP000232631">
    <property type="component" value="Chromosome"/>
</dbReference>
<comment type="similarity">
    <text evidence="1 4">Belongs to the eukaryotic ribosomal protein eL18 family.</text>
</comment>
<protein>
    <recommendedName>
        <fullName evidence="4">Large ribosomal subunit protein eL18</fullName>
    </recommendedName>
</protein>
<dbReference type="RefSeq" id="WP_100906056.1">
    <property type="nucleotide sequence ID" value="NZ_CP017766.1"/>
</dbReference>
<dbReference type="EMBL" id="CP017766">
    <property type="protein sequence ID" value="AUB56083.1"/>
    <property type="molecule type" value="Genomic_DNA"/>
</dbReference>
<dbReference type="GO" id="GO:0006412">
    <property type="term" value="P:translation"/>
    <property type="evidence" value="ECO:0007669"/>
    <property type="project" value="UniProtKB-UniRule"/>
</dbReference>
<dbReference type="PANTHER" id="PTHR10934:SF2">
    <property type="entry name" value="LARGE RIBOSOMAL SUBUNIT PROTEIN EL18"/>
    <property type="match status" value="1"/>
</dbReference>
<evidence type="ECO:0000313" key="12">
    <source>
        <dbReference type="Proteomes" id="UP000591058"/>
    </source>
</evidence>
<dbReference type="InterPro" id="IPR022947">
    <property type="entry name" value="Ribosomal_eL18_arc"/>
</dbReference>
<accession>A0A2H4VDB0</accession>
<dbReference type="Pfam" id="PF17135">
    <property type="entry name" value="Ribosomal_L18"/>
    <property type="match status" value="1"/>
</dbReference>
<reference evidence="8" key="2">
    <citation type="journal article" date="2020" name="bioRxiv">
        <title>A rank-normalized archaeal taxonomy based on genome phylogeny resolves widespread incomplete and uneven classifications.</title>
        <authorList>
            <person name="Rinke C."/>
            <person name="Chuvochina M."/>
            <person name="Mussig A.J."/>
            <person name="Chaumeil P.-A."/>
            <person name="Waite D.W."/>
            <person name="Whitman W.B."/>
            <person name="Parks D.H."/>
            <person name="Hugenholtz P."/>
        </authorList>
    </citation>
    <scope>NUCLEOTIDE SEQUENCE</scope>
    <source>
        <strain evidence="8">UBA11802</strain>
    </source>
</reference>
<dbReference type="OrthoDB" id="11309at2157"/>
<dbReference type="InterPro" id="IPR036227">
    <property type="entry name" value="Ribosomal_uL15/eL18_sf"/>
</dbReference>
<dbReference type="EMBL" id="DUHE01000154">
    <property type="protein sequence ID" value="HII84248.1"/>
    <property type="molecule type" value="Genomic_DNA"/>
</dbReference>
<dbReference type="HAMAP" id="MF_00329">
    <property type="entry name" value="Ribosomal_eL18"/>
    <property type="match status" value="1"/>
</dbReference>
<dbReference type="SUPFAM" id="SSF52080">
    <property type="entry name" value="Ribosomal proteins L15p and L18e"/>
    <property type="match status" value="1"/>
</dbReference>
<evidence type="ECO:0000256" key="4">
    <source>
        <dbReference type="HAMAP-Rule" id="MF_00329"/>
    </source>
</evidence>
<keyword evidence="3 4" id="KW-0687">Ribonucleoprotein</keyword>
<evidence type="ECO:0000313" key="8">
    <source>
        <dbReference type="EMBL" id="HII84248.1"/>
    </source>
</evidence>
<evidence type="ECO:0000313" key="10">
    <source>
        <dbReference type="Proteomes" id="UP000232631"/>
    </source>
</evidence>
<dbReference type="NCBIfam" id="NF003079">
    <property type="entry name" value="PRK04005.1"/>
    <property type="match status" value="1"/>
</dbReference>
<dbReference type="InterPro" id="IPR021131">
    <property type="entry name" value="Ribosomal_uL15/eL18"/>
</dbReference>
<dbReference type="AlphaFoldDB" id="A0A2H4VPQ8"/>
<sequence length="116" mass="12882">MKTNPQINQLINILKEKARQEEAPLWRNLAKRLEKSTRSQAEVNLSRINRHTEEDEIVLVPGKVLGSGALDHKVQVAALDFSKQAEEKIVNAGGKCLDITLLMEENPSGSGVKIIQ</sequence>
<dbReference type="Gene3D" id="3.100.10.10">
    <property type="match status" value="1"/>
</dbReference>
<dbReference type="GeneID" id="35122392"/>
<dbReference type="InterPro" id="IPR000039">
    <property type="entry name" value="Ribosomal_eL18"/>
</dbReference>
<keyword evidence="10" id="KW-1185">Reference proteome</keyword>
<feature type="domain" description="Large ribosomal subunit protein uL15/eL18" evidence="5">
    <location>
        <begin position="3"/>
        <end position="115"/>
    </location>
</feature>
<evidence type="ECO:0000256" key="2">
    <source>
        <dbReference type="ARBA" id="ARBA00022980"/>
    </source>
</evidence>
<evidence type="ECO:0000256" key="3">
    <source>
        <dbReference type="ARBA" id="ARBA00023274"/>
    </source>
</evidence>
<dbReference type="Proteomes" id="UP000591058">
    <property type="component" value="Unassembled WGS sequence"/>
</dbReference>
<evidence type="ECO:0000313" key="7">
    <source>
        <dbReference type="EMBL" id="AUB60042.1"/>
    </source>
</evidence>
<dbReference type="GO" id="GO:0003723">
    <property type="term" value="F:RNA binding"/>
    <property type="evidence" value="ECO:0007669"/>
    <property type="project" value="TreeGrafter"/>
</dbReference>
<proteinExistence type="inferred from homology"/>
<organism evidence="7 10">
    <name type="scientific">Methanobacterium subterraneum</name>
    <dbReference type="NCBI Taxonomy" id="59277"/>
    <lineage>
        <taxon>Archaea</taxon>
        <taxon>Methanobacteriati</taxon>
        <taxon>Methanobacteriota</taxon>
        <taxon>Methanomada group</taxon>
        <taxon>Methanobacteria</taxon>
        <taxon>Methanobacteriales</taxon>
        <taxon>Methanobacteriaceae</taxon>
        <taxon>Methanobacterium</taxon>
    </lineage>
</organism>
<evidence type="ECO:0000313" key="9">
    <source>
        <dbReference type="EMBL" id="NMO08631.1"/>
    </source>
</evidence>
<evidence type="ECO:0000313" key="11">
    <source>
        <dbReference type="Proteomes" id="UP000232806"/>
    </source>
</evidence>
<dbReference type="Proteomes" id="UP000586031">
    <property type="component" value="Unassembled WGS sequence"/>
</dbReference>
<dbReference type="GO" id="GO:0022625">
    <property type="term" value="C:cytosolic large ribosomal subunit"/>
    <property type="evidence" value="ECO:0007669"/>
    <property type="project" value="TreeGrafter"/>
</dbReference>
<reference evidence="10 11" key="1">
    <citation type="submission" date="2016-10" db="EMBL/GenBank/DDBJ databases">
        <title>Comparative genomics between deep and shallow subseafloor isolates.</title>
        <authorList>
            <person name="Ishii S."/>
            <person name="Miller J.R."/>
            <person name="Sutton G."/>
            <person name="Suzuki S."/>
            <person name="Methe B."/>
            <person name="Inagaki F."/>
            <person name="Imachi H."/>
        </authorList>
    </citation>
    <scope>NUCLEOTIDE SEQUENCE [LARGE SCALE GENOMIC DNA]</scope>
    <source>
        <strain evidence="7 10">A8p</strain>
        <strain evidence="6 11">MO-MB1</strain>
    </source>
</reference>
<reference evidence="9 12" key="3">
    <citation type="submission" date="2020-04" db="EMBL/GenBank/DDBJ databases">
        <title>Draft genome of Methanobacterium subterraneum isolated from animal feces.</title>
        <authorList>
            <person name="Ouboter H.T."/>
            <person name="Berger S."/>
            <person name="Gungor E."/>
            <person name="Jetten M.S.M."/>
            <person name="Welte C.U."/>
        </authorList>
    </citation>
    <scope>NUCLEOTIDE SEQUENCE [LARGE SCALE GENOMIC DNA]</scope>
    <source>
        <strain evidence="9">HO_2020</strain>
    </source>
</reference>
<gene>
    <name evidence="4" type="primary">rpl18e</name>
    <name evidence="6" type="ORF">BK007_08770</name>
    <name evidence="7" type="ORF">BK009_04715</name>
    <name evidence="8" type="ORF">HA271_05305</name>
    <name evidence="9" type="ORF">HG719_02115</name>
</gene>
<dbReference type="GO" id="GO:0003735">
    <property type="term" value="F:structural constituent of ribosome"/>
    <property type="evidence" value="ECO:0007669"/>
    <property type="project" value="InterPro"/>
</dbReference>
<evidence type="ECO:0000256" key="1">
    <source>
        <dbReference type="ARBA" id="ARBA00006815"/>
    </source>
</evidence>